<dbReference type="InterPro" id="IPR001680">
    <property type="entry name" value="WD40_rpt"/>
</dbReference>
<keyword evidence="6" id="KW-0677">Repeat</keyword>
<dbReference type="Gene3D" id="2.130.10.10">
    <property type="entry name" value="YVTN repeat-like/Quinoprotein amine dehydrogenase"/>
    <property type="match status" value="2"/>
</dbReference>
<dbReference type="PROSITE" id="PS50082">
    <property type="entry name" value="WD_REPEATS_2"/>
    <property type="match status" value="1"/>
</dbReference>
<comment type="similarity">
    <text evidence="2">Belongs to the dynein intermediate chain family.</text>
</comment>
<dbReference type="AlphaFoldDB" id="V6LHR7"/>
<dbReference type="InterPro" id="IPR036322">
    <property type="entry name" value="WD40_repeat_dom_sf"/>
</dbReference>
<dbReference type="GO" id="GO:0045503">
    <property type="term" value="F:dynein light chain binding"/>
    <property type="evidence" value="ECO:0007669"/>
    <property type="project" value="TreeGrafter"/>
</dbReference>
<dbReference type="GO" id="GO:0045504">
    <property type="term" value="F:dynein heavy chain binding"/>
    <property type="evidence" value="ECO:0007669"/>
    <property type="project" value="TreeGrafter"/>
</dbReference>
<evidence type="ECO:0000256" key="10">
    <source>
        <dbReference type="ARBA" id="ARBA00023212"/>
    </source>
</evidence>
<evidence type="ECO:0000256" key="8">
    <source>
        <dbReference type="ARBA" id="ARBA00023069"/>
    </source>
</evidence>
<dbReference type="Proteomes" id="UP000018208">
    <property type="component" value="Unassembled WGS sequence"/>
</dbReference>
<evidence type="ECO:0000256" key="2">
    <source>
        <dbReference type="ARBA" id="ARBA00011059"/>
    </source>
</evidence>
<gene>
    <name evidence="13" type="ORF">SS50377_16096</name>
    <name evidence="14" type="ORF">SS50377_24124</name>
</gene>
<keyword evidence="5" id="KW-0493">Microtubule</keyword>
<organism evidence="13">
    <name type="scientific">Spironucleus salmonicida</name>
    <dbReference type="NCBI Taxonomy" id="348837"/>
    <lineage>
        <taxon>Eukaryota</taxon>
        <taxon>Metamonada</taxon>
        <taxon>Diplomonadida</taxon>
        <taxon>Hexamitidae</taxon>
        <taxon>Hexamitinae</taxon>
        <taxon>Spironucleus</taxon>
    </lineage>
</organism>
<dbReference type="GO" id="GO:0003341">
    <property type="term" value="P:cilium movement"/>
    <property type="evidence" value="ECO:0007669"/>
    <property type="project" value="TreeGrafter"/>
</dbReference>
<dbReference type="PANTHER" id="PTHR12442">
    <property type="entry name" value="DYNEIN INTERMEDIATE CHAIN"/>
    <property type="match status" value="1"/>
</dbReference>
<evidence type="ECO:0000313" key="15">
    <source>
        <dbReference type="Proteomes" id="UP000018208"/>
    </source>
</evidence>
<accession>V6LHR7</accession>
<proteinExistence type="inferred from homology"/>
<keyword evidence="3" id="KW-0963">Cytoplasm</keyword>
<reference evidence="14" key="2">
    <citation type="submission" date="2020-12" db="EMBL/GenBank/DDBJ databases">
        <title>New Spironucleus salmonicida genome in near-complete chromosomes.</title>
        <authorList>
            <person name="Xu F."/>
            <person name="Kurt Z."/>
            <person name="Jimenez-Gonzalez A."/>
            <person name="Astvaldsson A."/>
            <person name="Andersson J.O."/>
            <person name="Svard S.G."/>
        </authorList>
    </citation>
    <scope>NUCLEOTIDE SEQUENCE</scope>
    <source>
        <strain evidence="14">ATCC 50377</strain>
    </source>
</reference>
<evidence type="ECO:0000256" key="1">
    <source>
        <dbReference type="ARBA" id="ARBA00004430"/>
    </source>
</evidence>
<dbReference type="GO" id="GO:0005874">
    <property type="term" value="C:microtubule"/>
    <property type="evidence" value="ECO:0007669"/>
    <property type="project" value="UniProtKB-KW"/>
</dbReference>
<dbReference type="InterPro" id="IPR015943">
    <property type="entry name" value="WD40/YVTN_repeat-like_dom_sf"/>
</dbReference>
<dbReference type="InterPro" id="IPR050687">
    <property type="entry name" value="Dynein_IC"/>
</dbReference>
<dbReference type="OrthoDB" id="366230at2759"/>
<evidence type="ECO:0000256" key="9">
    <source>
        <dbReference type="ARBA" id="ARBA00023175"/>
    </source>
</evidence>
<keyword evidence="7" id="KW-0243">Dynein</keyword>
<evidence type="ECO:0000256" key="6">
    <source>
        <dbReference type="ARBA" id="ARBA00022737"/>
    </source>
</evidence>
<keyword evidence="11" id="KW-0966">Cell projection</keyword>
<name>V6LHR7_9EUKA</name>
<evidence type="ECO:0000256" key="12">
    <source>
        <dbReference type="PROSITE-ProRule" id="PRU00221"/>
    </source>
</evidence>
<dbReference type="GO" id="GO:0036158">
    <property type="term" value="P:outer dynein arm assembly"/>
    <property type="evidence" value="ECO:0007669"/>
    <property type="project" value="TreeGrafter"/>
</dbReference>
<keyword evidence="15" id="KW-1185">Reference proteome</keyword>
<dbReference type="Pfam" id="PF00400">
    <property type="entry name" value="WD40"/>
    <property type="match status" value="1"/>
</dbReference>
<feature type="repeat" description="WD" evidence="12">
    <location>
        <begin position="264"/>
        <end position="307"/>
    </location>
</feature>
<evidence type="ECO:0000256" key="7">
    <source>
        <dbReference type="ARBA" id="ARBA00023017"/>
    </source>
</evidence>
<dbReference type="SUPFAM" id="SSF50978">
    <property type="entry name" value="WD40 repeat-like"/>
    <property type="match status" value="1"/>
</dbReference>
<dbReference type="SMART" id="SM00320">
    <property type="entry name" value="WD40"/>
    <property type="match status" value="4"/>
</dbReference>
<dbReference type="PANTHER" id="PTHR12442:SF7">
    <property type="entry name" value="DYNEIN AXONEMAL INTERMEDIATE CHAIN 2"/>
    <property type="match status" value="1"/>
</dbReference>
<dbReference type="EMBL" id="AUWU02000004">
    <property type="protein sequence ID" value="KAH0574177.1"/>
    <property type="molecule type" value="Genomic_DNA"/>
</dbReference>
<dbReference type="VEuPathDB" id="GiardiaDB:SS50377_24124"/>
<evidence type="ECO:0000256" key="4">
    <source>
        <dbReference type="ARBA" id="ARBA00022574"/>
    </source>
</evidence>
<keyword evidence="4 12" id="KW-0853">WD repeat</keyword>
<dbReference type="GO" id="GO:0036157">
    <property type="term" value="C:outer dynein arm"/>
    <property type="evidence" value="ECO:0007669"/>
    <property type="project" value="TreeGrafter"/>
</dbReference>
<evidence type="ECO:0000256" key="3">
    <source>
        <dbReference type="ARBA" id="ARBA00022490"/>
    </source>
</evidence>
<evidence type="ECO:0000313" key="13">
    <source>
        <dbReference type="EMBL" id="EST44097.1"/>
    </source>
</evidence>
<comment type="subcellular location">
    <subcellularLocation>
        <location evidence="1">Cytoplasm</location>
        <location evidence="1">Cytoskeleton</location>
        <location evidence="1">Cilium axoneme</location>
    </subcellularLocation>
</comment>
<keyword evidence="9" id="KW-0505">Motor protein</keyword>
<evidence type="ECO:0000256" key="5">
    <source>
        <dbReference type="ARBA" id="ARBA00022701"/>
    </source>
</evidence>
<dbReference type="EMBL" id="KI546128">
    <property type="protein sequence ID" value="EST44097.1"/>
    <property type="molecule type" value="Genomic_DNA"/>
</dbReference>
<keyword evidence="10" id="KW-0206">Cytoskeleton</keyword>
<sequence>MEISSVYTKQRKEFGLRRTVQKLEPQVLLEIMPNPADLQNFTEAPRQDRSSSHVQFLSEHNFNTVTVELKTSEAQSRSQTEDAEQTLRLRKKIEREANFTSTVMKSVTISSPALLLNNAQNPTSEYFKPKKTLQNTSETCRILATFKDPEIVKRQVSQVVFMPEQNKNPRKFAVCYSQNLSQMELNTLESKLSNQKLTVSNNAYIFDISNSNEPEFTLNSQFPISCLKFSQKDQHIILCGLQTGVVAMYDLRKGSYPISVSEIQFSHKSEVSELKIMKSKSGSEFATVGADGQILFWDYRNMQKPVENYVMNFENDEQLQYPLCSLNLDMKVLAGSQSGHIFNINKKTKTIDQLLAHHGAVKQIQRHFFHQKFFATCGDWCVKFFADDCRTPLISFVSDSQYVDLQLSQTRPAVFAAIRRNGFLDVYDMFRSLSGPSVQIQIFNTSEANCMDFDVSGRFIVVGGNDGVCCVCQLSDGLVQGVNPAQERYEKQWVNLLFERESKREKTLEMRSKQGNKVKKEEIQEIEIANEGEILQGVIEEYDRLLGE</sequence>
<keyword evidence="8" id="KW-0969">Cilium</keyword>
<reference evidence="13 14" key="1">
    <citation type="journal article" date="2014" name="PLoS Genet.">
        <title>The Genome of Spironucleus salmonicida Highlights a Fish Pathogen Adapted to Fluctuating Environments.</title>
        <authorList>
            <person name="Xu F."/>
            <person name="Jerlstrom-Hultqvist J."/>
            <person name="Einarsson E."/>
            <person name="Astvaldsson A."/>
            <person name="Svard S.G."/>
            <person name="Andersson J.O."/>
        </authorList>
    </citation>
    <scope>NUCLEOTIDE SEQUENCE</scope>
    <source>
        <strain evidence="14">ATCC 50377</strain>
    </source>
</reference>
<evidence type="ECO:0000256" key="11">
    <source>
        <dbReference type="ARBA" id="ARBA00023273"/>
    </source>
</evidence>
<evidence type="ECO:0000313" key="14">
    <source>
        <dbReference type="EMBL" id="KAH0574177.1"/>
    </source>
</evidence>
<protein>
    <submittedName>
        <fullName evidence="13">Dynein intermediate chain</fullName>
    </submittedName>
</protein>